<organism evidence="2 3">
    <name type="scientific">Streptomyces hoynatensis</name>
    <dbReference type="NCBI Taxonomy" id="1141874"/>
    <lineage>
        <taxon>Bacteria</taxon>
        <taxon>Bacillati</taxon>
        <taxon>Actinomycetota</taxon>
        <taxon>Actinomycetes</taxon>
        <taxon>Kitasatosporales</taxon>
        <taxon>Streptomycetaceae</taxon>
        <taxon>Streptomyces</taxon>
    </lineage>
</organism>
<dbReference type="GO" id="GO:0004029">
    <property type="term" value="F:aldehyde dehydrogenase (NAD+) activity"/>
    <property type="evidence" value="ECO:0007669"/>
    <property type="project" value="TreeGrafter"/>
</dbReference>
<feature type="domain" description="NAD-dependent epimerase/dehydratase" evidence="1">
    <location>
        <begin position="3"/>
        <end position="217"/>
    </location>
</feature>
<dbReference type="GO" id="GO:0005737">
    <property type="term" value="C:cytoplasm"/>
    <property type="evidence" value="ECO:0007669"/>
    <property type="project" value="TreeGrafter"/>
</dbReference>
<reference evidence="2 3" key="1">
    <citation type="journal article" date="2014" name="Int. J. Syst. Evol. Microbiol.">
        <title>Streptomyces hoynatensis sp. nov., isolated from deep marine sediment.</title>
        <authorList>
            <person name="Veyisoglu A."/>
            <person name="Sahin N."/>
        </authorList>
    </citation>
    <scope>NUCLEOTIDE SEQUENCE [LARGE SCALE GENOMIC DNA]</scope>
    <source>
        <strain evidence="2 3">KCTC 29097</strain>
    </source>
</reference>
<dbReference type="InterPro" id="IPR036291">
    <property type="entry name" value="NAD(P)-bd_dom_sf"/>
</dbReference>
<dbReference type="RefSeq" id="WP_120676653.1">
    <property type="nucleotide sequence ID" value="NZ_RBAL01000003.1"/>
</dbReference>
<dbReference type="Gene3D" id="3.40.50.720">
    <property type="entry name" value="NAD(P)-binding Rossmann-like Domain"/>
    <property type="match status" value="1"/>
</dbReference>
<keyword evidence="3" id="KW-1185">Reference proteome</keyword>
<dbReference type="AlphaFoldDB" id="A0A3A9Z9B4"/>
<accession>A0A3A9Z9B4</accession>
<dbReference type="EMBL" id="RBAL01000003">
    <property type="protein sequence ID" value="RKN44853.1"/>
    <property type="molecule type" value="Genomic_DNA"/>
</dbReference>
<dbReference type="InterPro" id="IPR001509">
    <property type="entry name" value="Epimerase_deHydtase"/>
</dbReference>
<dbReference type="PANTHER" id="PTHR48079">
    <property type="entry name" value="PROTEIN YEEZ"/>
    <property type="match status" value="1"/>
</dbReference>
<evidence type="ECO:0000313" key="2">
    <source>
        <dbReference type="EMBL" id="RKN44853.1"/>
    </source>
</evidence>
<dbReference type="OrthoDB" id="9787292at2"/>
<dbReference type="SUPFAM" id="SSF51735">
    <property type="entry name" value="NAD(P)-binding Rossmann-fold domains"/>
    <property type="match status" value="1"/>
</dbReference>
<proteinExistence type="predicted"/>
<protein>
    <submittedName>
        <fullName evidence="2">NAD-dependent epimerase/dehydratase family protein</fullName>
    </submittedName>
</protein>
<dbReference type="PANTHER" id="PTHR48079:SF6">
    <property type="entry name" value="NAD(P)-BINDING DOMAIN-CONTAINING PROTEIN-RELATED"/>
    <property type="match status" value="1"/>
</dbReference>
<sequence>MRIFLTGATGYIGGSLAVRLAGAGHEVTGLARTGGKARALAERGITPIRGDLDDGPALASAARAADAVINAADSDHRPAVEALLAALEGTGKALLHTSGSSIVGDDARGERSERVFTEADVAPGSPWRPEPDKAPRVALDRLVLAAADRGVRSVVLCNSLVYGHGRGIARDSVQLPRLARQARSSGVARHVGPGRNIWSTVHIDDVAELYALALEAAPAGAFYFVENGEASFGELTQAIADALGCGRAQAWDIEDAIREWGFEPAVYALGSNSRVRGLRARRELGWQPRHPSAVRWVRDRLTSDQDG</sequence>
<evidence type="ECO:0000313" key="3">
    <source>
        <dbReference type="Proteomes" id="UP000272474"/>
    </source>
</evidence>
<dbReference type="InterPro" id="IPR051783">
    <property type="entry name" value="NAD(P)-dependent_oxidoreduct"/>
</dbReference>
<dbReference type="Pfam" id="PF01370">
    <property type="entry name" value="Epimerase"/>
    <property type="match status" value="1"/>
</dbReference>
<evidence type="ECO:0000259" key="1">
    <source>
        <dbReference type="Pfam" id="PF01370"/>
    </source>
</evidence>
<gene>
    <name evidence="2" type="ORF">D7294_06975</name>
</gene>
<name>A0A3A9Z9B4_9ACTN</name>
<dbReference type="Proteomes" id="UP000272474">
    <property type="component" value="Unassembled WGS sequence"/>
</dbReference>
<comment type="caution">
    <text evidence="2">The sequence shown here is derived from an EMBL/GenBank/DDBJ whole genome shotgun (WGS) entry which is preliminary data.</text>
</comment>